<dbReference type="OrthoDB" id="2969307at2"/>
<proteinExistence type="predicted"/>
<dbReference type="AlphaFoldDB" id="A0A2S7N037"/>
<dbReference type="RefSeq" id="WP_104849144.1">
    <property type="nucleotide sequence ID" value="NZ_PKOZ01000004.1"/>
</dbReference>
<dbReference type="PROSITE" id="PS51257">
    <property type="entry name" value="PROKAR_LIPOPROTEIN"/>
    <property type="match status" value="1"/>
</dbReference>
<organism evidence="1 2">
    <name type="scientific">Pradoshia eiseniae</name>
    <dbReference type="NCBI Taxonomy" id="2064768"/>
    <lineage>
        <taxon>Bacteria</taxon>
        <taxon>Bacillati</taxon>
        <taxon>Bacillota</taxon>
        <taxon>Bacilli</taxon>
        <taxon>Bacillales</taxon>
        <taxon>Bacillaceae</taxon>
        <taxon>Pradoshia</taxon>
    </lineage>
</organism>
<accession>A0A2S7N037</accession>
<reference evidence="1 2" key="1">
    <citation type="submission" date="2017-12" db="EMBL/GenBank/DDBJ databases">
        <title>Taxonomic description and draft genome of Pradoshia cofamensis Gen. nov., sp. nov., a thermotolerant bacillale isolated from anterior gut of earthworm Eisenia fetida.</title>
        <authorList>
            <person name="Saha T."/>
            <person name="Chakraborty R."/>
        </authorList>
    </citation>
    <scope>NUCLEOTIDE SEQUENCE [LARGE SCALE GENOMIC DNA]</scope>
    <source>
        <strain evidence="1 2">EAG3</strain>
    </source>
</reference>
<name>A0A2S7N037_9BACI</name>
<dbReference type="Proteomes" id="UP000239663">
    <property type="component" value="Unassembled WGS sequence"/>
</dbReference>
<dbReference type="EMBL" id="PKOZ01000004">
    <property type="protein sequence ID" value="PQD95389.1"/>
    <property type="molecule type" value="Genomic_DNA"/>
</dbReference>
<evidence type="ECO:0000313" key="2">
    <source>
        <dbReference type="Proteomes" id="UP000239663"/>
    </source>
</evidence>
<sequence>MRKIYMVSISMLLFVVLLGGCAGDSSSKEAIRSLISSVDMEPVYLGGNKEAPLEKIKKTVADHDEIYDVAVVQKGKEILVAYKVKHMKRFKMASIDKDLTKDLNKKFKGYDIVISSDMKIFLEVVELIVQVQDKGYPKEKAKKWFGKIMDLEKEMT</sequence>
<keyword evidence="2" id="KW-1185">Reference proteome</keyword>
<evidence type="ECO:0000313" key="1">
    <source>
        <dbReference type="EMBL" id="PQD95389.1"/>
    </source>
</evidence>
<gene>
    <name evidence="1" type="ORF">CYL18_08875</name>
</gene>
<comment type="caution">
    <text evidence="1">The sequence shown here is derived from an EMBL/GenBank/DDBJ whole genome shotgun (WGS) entry which is preliminary data.</text>
</comment>
<protein>
    <submittedName>
        <fullName evidence="1">Sporulation protein</fullName>
    </submittedName>
</protein>